<dbReference type="Gramene" id="PHT85571">
    <property type="protein sequence ID" value="PHT85571"/>
    <property type="gene ID" value="T459_07677"/>
</dbReference>
<dbReference type="GO" id="GO:0008168">
    <property type="term" value="F:methyltransferase activity"/>
    <property type="evidence" value="ECO:0000318"/>
    <property type="project" value="GO_Central"/>
</dbReference>
<evidence type="ECO:0000256" key="1">
    <source>
        <dbReference type="SAM" id="MobiDB-lite"/>
    </source>
</evidence>
<proteinExistence type="predicted"/>
<dbReference type="InterPro" id="IPR050464">
    <property type="entry name" value="Zeta_carotene_desat/Oxidored"/>
</dbReference>
<organism evidence="3 4">
    <name type="scientific">Capsicum annuum</name>
    <name type="common">Capsicum pepper</name>
    <dbReference type="NCBI Taxonomy" id="4072"/>
    <lineage>
        <taxon>Eukaryota</taxon>
        <taxon>Viridiplantae</taxon>
        <taxon>Streptophyta</taxon>
        <taxon>Embryophyta</taxon>
        <taxon>Tracheophyta</taxon>
        <taxon>Spermatophyta</taxon>
        <taxon>Magnoliopsida</taxon>
        <taxon>eudicotyledons</taxon>
        <taxon>Gunneridae</taxon>
        <taxon>Pentapetalae</taxon>
        <taxon>asterids</taxon>
        <taxon>lamiids</taxon>
        <taxon>Solanales</taxon>
        <taxon>Solanaceae</taxon>
        <taxon>Solanoideae</taxon>
        <taxon>Capsiceae</taxon>
        <taxon>Capsicum</taxon>
    </lineage>
</organism>
<dbReference type="SUPFAM" id="SSF51971">
    <property type="entry name" value="Nucleotide-binding domain"/>
    <property type="match status" value="1"/>
</dbReference>
<gene>
    <name evidence="3" type="ORF">T459_07677</name>
</gene>
<reference evidence="3 4" key="2">
    <citation type="journal article" date="2017" name="Genome Biol.">
        <title>New reference genome sequences of hot pepper reveal the massive evolution of plant disease-resistance genes by retroduplication.</title>
        <authorList>
            <person name="Kim S."/>
            <person name="Park J."/>
            <person name="Yeom S.I."/>
            <person name="Kim Y.M."/>
            <person name="Seo E."/>
            <person name="Kim K.T."/>
            <person name="Kim M.S."/>
            <person name="Lee J.M."/>
            <person name="Cheong K."/>
            <person name="Shin H.S."/>
            <person name="Kim S.B."/>
            <person name="Han K."/>
            <person name="Lee J."/>
            <person name="Park M."/>
            <person name="Lee H.A."/>
            <person name="Lee H.Y."/>
            <person name="Lee Y."/>
            <person name="Oh S."/>
            <person name="Lee J.H."/>
            <person name="Choi E."/>
            <person name="Choi E."/>
            <person name="Lee S.E."/>
            <person name="Jeon J."/>
            <person name="Kim H."/>
            <person name="Choi G."/>
            <person name="Song H."/>
            <person name="Lee J."/>
            <person name="Lee S.C."/>
            <person name="Kwon J.K."/>
            <person name="Lee H.Y."/>
            <person name="Koo N."/>
            <person name="Hong Y."/>
            <person name="Kim R.W."/>
            <person name="Kang W.H."/>
            <person name="Huh J.H."/>
            <person name="Kang B.C."/>
            <person name="Yang T.J."/>
            <person name="Lee Y.H."/>
            <person name="Bennetzen J.L."/>
            <person name="Choi D."/>
        </authorList>
    </citation>
    <scope>NUCLEOTIDE SEQUENCE [LARGE SCALE GENOMIC DNA]</scope>
    <source>
        <strain evidence="4">cv. CM334</strain>
    </source>
</reference>
<dbReference type="STRING" id="4072.A0A2G2ZUE1"/>
<dbReference type="PANTHER" id="PTHR42923:SF17">
    <property type="entry name" value="AMINE OXIDASE DOMAIN-CONTAINING PROTEIN"/>
    <property type="match status" value="1"/>
</dbReference>
<evidence type="ECO:0000259" key="2">
    <source>
        <dbReference type="Pfam" id="PF03732"/>
    </source>
</evidence>
<dbReference type="InterPro" id="IPR036188">
    <property type="entry name" value="FAD/NAD-bd_sf"/>
</dbReference>
<sequence>MKVAVVGEGISGLVSAYELAKAGVEVVVYEKENYLGGHPNTVTVDGVDLDLGFMVFNRKNVLNPYFWQMIREIIRFKQDVTSYLEAIDNNPDIDHNETLGQFIESHGYSELFQKAYLIPICASIWTSSSAGVLGFSASYILSFCHDHHLLQLFGPPQLLTLRWRSHINKVKEELAKRGCQIRTSCEVNSVSTNEEDGGRRFSGEEQSGGVVVNGGNCDVYSLAHGRRSFKIREGKDCWFVSNWTRENIDTMMMPGESEGNIDIMMMPGESRGDIDTMMMPGESGENDDVMMMPGESARGNDVMMIPSEFGRGNDVMMPCGATLFKCMCIYVRDSRSRYNEWEDAKGDSAEPTVWDEFVEAFLNRLFPLELREAKEKEFMNLKKGKMSVQEYTLKFNHLAHYAPEMISSMRARMRKFASGLSDDLVLECQEAMLNKDLDFARLTVHMQQIEEKKKKISEARKKERQAKRARSADQGYSQPQRGK</sequence>
<accession>A0A2G2ZUE1</accession>
<dbReference type="InterPro" id="IPR005162">
    <property type="entry name" value="Retrotrans_gag_dom"/>
</dbReference>
<dbReference type="PRINTS" id="PR00419">
    <property type="entry name" value="ADXRDTASE"/>
</dbReference>
<name>A0A2G2ZUE1_CAPAN</name>
<protein>
    <recommendedName>
        <fullName evidence="2">Retrotransposon gag domain-containing protein</fullName>
    </recommendedName>
</protein>
<reference evidence="3 4" key="1">
    <citation type="journal article" date="2014" name="Nat. Genet.">
        <title>Genome sequence of the hot pepper provides insights into the evolution of pungency in Capsicum species.</title>
        <authorList>
            <person name="Kim S."/>
            <person name="Park M."/>
            <person name="Yeom S.I."/>
            <person name="Kim Y.M."/>
            <person name="Lee J.M."/>
            <person name="Lee H.A."/>
            <person name="Seo E."/>
            <person name="Choi J."/>
            <person name="Cheong K."/>
            <person name="Kim K.T."/>
            <person name="Jung K."/>
            <person name="Lee G.W."/>
            <person name="Oh S.K."/>
            <person name="Bae C."/>
            <person name="Kim S.B."/>
            <person name="Lee H.Y."/>
            <person name="Kim S.Y."/>
            <person name="Kim M.S."/>
            <person name="Kang B.C."/>
            <person name="Jo Y.D."/>
            <person name="Yang H.B."/>
            <person name="Jeong H.J."/>
            <person name="Kang W.H."/>
            <person name="Kwon J.K."/>
            <person name="Shin C."/>
            <person name="Lim J.Y."/>
            <person name="Park J.H."/>
            <person name="Huh J.H."/>
            <person name="Kim J.S."/>
            <person name="Kim B.D."/>
            <person name="Cohen O."/>
            <person name="Paran I."/>
            <person name="Suh M.C."/>
            <person name="Lee S.B."/>
            <person name="Kim Y.K."/>
            <person name="Shin Y."/>
            <person name="Noh S.J."/>
            <person name="Park J."/>
            <person name="Seo Y.S."/>
            <person name="Kwon S.Y."/>
            <person name="Kim H.A."/>
            <person name="Park J.M."/>
            <person name="Kim H.J."/>
            <person name="Choi S.B."/>
            <person name="Bosland P.W."/>
            <person name="Reeves G."/>
            <person name="Jo S.H."/>
            <person name="Lee B.W."/>
            <person name="Cho H.T."/>
            <person name="Choi H.S."/>
            <person name="Lee M.S."/>
            <person name="Yu Y."/>
            <person name="Do Choi Y."/>
            <person name="Park B.S."/>
            <person name="van Deynze A."/>
            <person name="Ashrafi H."/>
            <person name="Hill T."/>
            <person name="Kim W.T."/>
            <person name="Pai H.S."/>
            <person name="Ahn H.K."/>
            <person name="Yeam I."/>
            <person name="Giovannoni J.J."/>
            <person name="Rose J.K."/>
            <person name="Sorensen I."/>
            <person name="Lee S.J."/>
            <person name="Kim R.W."/>
            <person name="Choi I.Y."/>
            <person name="Choi B.S."/>
            <person name="Lim J.S."/>
            <person name="Lee Y.H."/>
            <person name="Choi D."/>
        </authorList>
    </citation>
    <scope>NUCLEOTIDE SEQUENCE [LARGE SCALE GENOMIC DNA]</scope>
    <source>
        <strain evidence="4">cv. CM334</strain>
    </source>
</reference>
<dbReference type="Pfam" id="PF13450">
    <property type="entry name" value="NAD_binding_8"/>
    <property type="match status" value="1"/>
</dbReference>
<feature type="compositionally biased region" description="Polar residues" evidence="1">
    <location>
        <begin position="474"/>
        <end position="483"/>
    </location>
</feature>
<dbReference type="Gene3D" id="3.50.50.60">
    <property type="entry name" value="FAD/NAD(P)-binding domain"/>
    <property type="match status" value="1"/>
</dbReference>
<feature type="domain" description="Retrotransposon gag" evidence="2">
    <location>
        <begin position="347"/>
        <end position="421"/>
    </location>
</feature>
<dbReference type="Pfam" id="PF03732">
    <property type="entry name" value="Retrotrans_gag"/>
    <property type="match status" value="1"/>
</dbReference>
<dbReference type="AlphaFoldDB" id="A0A2G2ZUE1"/>
<dbReference type="Proteomes" id="UP000222542">
    <property type="component" value="Unassembled WGS sequence"/>
</dbReference>
<evidence type="ECO:0000313" key="4">
    <source>
        <dbReference type="Proteomes" id="UP000222542"/>
    </source>
</evidence>
<feature type="compositionally biased region" description="Basic and acidic residues" evidence="1">
    <location>
        <begin position="450"/>
        <end position="461"/>
    </location>
</feature>
<keyword evidence="4" id="KW-1185">Reference proteome</keyword>
<evidence type="ECO:0000313" key="3">
    <source>
        <dbReference type="EMBL" id="PHT85571.1"/>
    </source>
</evidence>
<dbReference type="EMBL" id="AYRZ02000003">
    <property type="protein sequence ID" value="PHT85571.1"/>
    <property type="molecule type" value="Genomic_DNA"/>
</dbReference>
<dbReference type="PANTHER" id="PTHR42923">
    <property type="entry name" value="PROTOPORPHYRINOGEN OXIDASE"/>
    <property type="match status" value="1"/>
</dbReference>
<feature type="region of interest" description="Disordered" evidence="1">
    <location>
        <begin position="450"/>
        <end position="483"/>
    </location>
</feature>
<comment type="caution">
    <text evidence="3">The sequence shown here is derived from an EMBL/GenBank/DDBJ whole genome shotgun (WGS) entry which is preliminary data.</text>
</comment>